<reference evidence="1" key="2">
    <citation type="journal article" date="2009" name="Appl. Environ. Microbiol.">
        <title>A 1.1-kilobase region downstream of the bin operon in Bacillus sphaericus strain 2362 decreases bin yield and crystal size in strain 2297.</title>
        <authorList>
            <person name="Park H.W."/>
            <person name="Tang M."/>
            <person name="Sakano Y."/>
            <person name="Federici B.A."/>
        </authorList>
    </citation>
    <scope>NUCLEOTIDE SEQUENCE</scope>
    <source>
        <strain evidence="2">2297</strain>
        <strain evidence="1">2362</strain>
    </source>
</reference>
<evidence type="ECO:0000313" key="2">
    <source>
        <dbReference type="EMBL" id="ACF35652.1"/>
    </source>
</evidence>
<proteinExistence type="predicted"/>
<dbReference type="EMBL" id="EU826483">
    <property type="protein sequence ID" value="ACF35649.1"/>
    <property type="molecule type" value="Genomic_DNA"/>
</dbReference>
<sequence length="55" mass="6620">MLRTVHTTVQYQIHTHTILTTNSNFFNMGFGRTSFLFTSWFYNYISNKWDTSFCL</sequence>
<accession>B5A904</accession>
<evidence type="ECO:0000313" key="1">
    <source>
        <dbReference type="EMBL" id="ACF35649.1"/>
    </source>
</evidence>
<dbReference type="EMBL" id="EU826484">
    <property type="protein sequence ID" value="ACF35652.1"/>
    <property type="molecule type" value="Genomic_DNA"/>
</dbReference>
<protein>
    <submittedName>
        <fullName evidence="1">Uncharacterized protein</fullName>
    </submittedName>
</protein>
<organism evidence="1">
    <name type="scientific">Lysinibacillus sphaericus</name>
    <name type="common">Bacillus sphaericus</name>
    <dbReference type="NCBI Taxonomy" id="1421"/>
    <lineage>
        <taxon>Bacteria</taxon>
        <taxon>Bacillati</taxon>
        <taxon>Bacillota</taxon>
        <taxon>Bacilli</taxon>
        <taxon>Bacillales</taxon>
        <taxon>Bacillaceae</taxon>
        <taxon>Lysinibacillus</taxon>
    </lineage>
</organism>
<reference evidence="1" key="1">
    <citation type="submission" date="2008-06" db="EMBL/GenBank/DDBJ databases">
        <authorList>
            <person name="Park H.-W."/>
            <person name="Federici B.A."/>
        </authorList>
    </citation>
    <scope>NUCLEOTIDE SEQUENCE</scope>
    <source>
        <strain evidence="2">2297</strain>
        <strain evidence="1">2362</strain>
    </source>
</reference>
<name>B5A904_LYSSH</name>
<dbReference type="AlphaFoldDB" id="B5A904"/>